<comment type="similarity">
    <text evidence="1">Belongs to the tubulin family.</text>
</comment>
<evidence type="ECO:0000256" key="1">
    <source>
        <dbReference type="ARBA" id="ARBA00009636"/>
    </source>
</evidence>
<accession>A0ABR4Q2R1</accession>
<dbReference type="InterPro" id="IPR036525">
    <property type="entry name" value="Tubulin/FtsZ_GTPase_sf"/>
</dbReference>
<dbReference type="SUPFAM" id="SSF52490">
    <property type="entry name" value="Tubulin nucleotide-binding domain-like"/>
    <property type="match status" value="1"/>
</dbReference>
<evidence type="ECO:0000256" key="4">
    <source>
        <dbReference type="ARBA" id="ARBA00023134"/>
    </source>
</evidence>
<evidence type="ECO:0000256" key="3">
    <source>
        <dbReference type="ARBA" id="ARBA00022741"/>
    </source>
</evidence>
<proteinExistence type="inferred from homology"/>
<name>A0ABR4Q2R1_9CEST</name>
<evidence type="ECO:0000256" key="2">
    <source>
        <dbReference type="ARBA" id="ARBA00022701"/>
    </source>
</evidence>
<dbReference type="Proteomes" id="UP001651158">
    <property type="component" value="Unassembled WGS sequence"/>
</dbReference>
<organism evidence="5 6">
    <name type="scientific">Taenia crassiceps</name>
    <dbReference type="NCBI Taxonomy" id="6207"/>
    <lineage>
        <taxon>Eukaryota</taxon>
        <taxon>Metazoa</taxon>
        <taxon>Spiralia</taxon>
        <taxon>Lophotrochozoa</taxon>
        <taxon>Platyhelminthes</taxon>
        <taxon>Cestoda</taxon>
        <taxon>Eucestoda</taxon>
        <taxon>Cyclophyllidea</taxon>
        <taxon>Taeniidae</taxon>
        <taxon>Taenia</taxon>
    </lineage>
</organism>
<protein>
    <submittedName>
        <fullName evidence="5">Tubulin alpha chain</fullName>
    </submittedName>
</protein>
<sequence>MAFFTTESPKFDSSFLTFYNDTAHGKFVPRAIFVDLEPTVVDEIRSGYYRQLDSTEEMMLLKVFLAIL</sequence>
<evidence type="ECO:0000313" key="5">
    <source>
        <dbReference type="EMBL" id="KAL5103919.1"/>
    </source>
</evidence>
<keyword evidence="4" id="KW-0342">GTP-binding</keyword>
<keyword evidence="2" id="KW-0493">Microtubule</keyword>
<dbReference type="PANTHER" id="PTHR11588">
    <property type="entry name" value="TUBULIN"/>
    <property type="match status" value="1"/>
</dbReference>
<dbReference type="EMBL" id="JAKROA010000015">
    <property type="protein sequence ID" value="KAL5103919.1"/>
    <property type="molecule type" value="Genomic_DNA"/>
</dbReference>
<gene>
    <name evidence="5" type="ORF">TcWFU_005607</name>
</gene>
<dbReference type="Gene3D" id="3.40.50.1440">
    <property type="entry name" value="Tubulin/FtsZ, GTPase domain"/>
    <property type="match status" value="1"/>
</dbReference>
<keyword evidence="3" id="KW-0547">Nucleotide-binding</keyword>
<comment type="caution">
    <text evidence="5">The sequence shown here is derived from an EMBL/GenBank/DDBJ whole genome shotgun (WGS) entry which is preliminary data.</text>
</comment>
<dbReference type="InterPro" id="IPR000217">
    <property type="entry name" value="Tubulin"/>
</dbReference>
<evidence type="ECO:0000313" key="6">
    <source>
        <dbReference type="Proteomes" id="UP001651158"/>
    </source>
</evidence>
<keyword evidence="6" id="KW-1185">Reference proteome</keyword>
<reference evidence="5 6" key="1">
    <citation type="journal article" date="2022" name="Front. Cell. Infect. Microbiol.">
        <title>The Genomes of Two Strains of Taenia crassiceps the Animal Model for the Study of Human Cysticercosis.</title>
        <authorList>
            <person name="Bobes R.J."/>
            <person name="Estrada K."/>
            <person name="Rios-Valencia D.G."/>
            <person name="Calderon-Gallegos A."/>
            <person name="de la Torre P."/>
            <person name="Carrero J.C."/>
            <person name="Sanchez-Flores A."/>
            <person name="Laclette J.P."/>
        </authorList>
    </citation>
    <scope>NUCLEOTIDE SEQUENCE [LARGE SCALE GENOMIC DNA]</scope>
    <source>
        <strain evidence="5">WFUcys</strain>
    </source>
</reference>